<dbReference type="Proteomes" id="UP000663828">
    <property type="component" value="Unassembled WGS sequence"/>
</dbReference>
<dbReference type="SUPFAM" id="SSF57501">
    <property type="entry name" value="Cystine-knot cytokines"/>
    <property type="match status" value="1"/>
</dbReference>
<comment type="similarity">
    <text evidence="2 6">Belongs to the TGF-beta family.</text>
</comment>
<dbReference type="PANTHER" id="PTHR11848">
    <property type="entry name" value="TGF-BETA FAMILY"/>
    <property type="match status" value="1"/>
</dbReference>
<dbReference type="GO" id="GO:0005615">
    <property type="term" value="C:extracellular space"/>
    <property type="evidence" value="ECO:0007669"/>
    <property type="project" value="TreeGrafter"/>
</dbReference>
<keyword evidence="4 6" id="KW-0339">Growth factor</keyword>
<evidence type="ECO:0000313" key="9">
    <source>
        <dbReference type="Proteomes" id="UP000663828"/>
    </source>
</evidence>
<proteinExistence type="inferred from homology"/>
<keyword evidence="3" id="KW-0964">Secreted</keyword>
<comment type="caution">
    <text evidence="8">The sequence shown here is derived from an EMBL/GenBank/DDBJ whole genome shotgun (WGS) entry which is preliminary data.</text>
</comment>
<gene>
    <name evidence="8" type="ORF">XAT740_LOCUS7412</name>
</gene>
<evidence type="ECO:0000256" key="6">
    <source>
        <dbReference type="RuleBase" id="RU000354"/>
    </source>
</evidence>
<dbReference type="SMART" id="SM00204">
    <property type="entry name" value="TGFB"/>
    <property type="match status" value="1"/>
</dbReference>
<dbReference type="PROSITE" id="PS00250">
    <property type="entry name" value="TGF_BETA_1"/>
    <property type="match status" value="1"/>
</dbReference>
<dbReference type="InterPro" id="IPR029034">
    <property type="entry name" value="Cystine-knot_cytokine"/>
</dbReference>
<dbReference type="PROSITE" id="PS51362">
    <property type="entry name" value="TGF_BETA_2"/>
    <property type="match status" value="1"/>
</dbReference>
<accession>A0A813YUZ2</accession>
<evidence type="ECO:0000259" key="7">
    <source>
        <dbReference type="PROSITE" id="PS51362"/>
    </source>
</evidence>
<evidence type="ECO:0000256" key="3">
    <source>
        <dbReference type="ARBA" id="ARBA00022525"/>
    </source>
</evidence>
<dbReference type="Gene3D" id="2.10.90.10">
    <property type="entry name" value="Cystine-knot cytokines"/>
    <property type="match status" value="1"/>
</dbReference>
<evidence type="ECO:0000256" key="2">
    <source>
        <dbReference type="ARBA" id="ARBA00006656"/>
    </source>
</evidence>
<reference evidence="8" key="1">
    <citation type="submission" date="2021-02" db="EMBL/GenBank/DDBJ databases">
        <authorList>
            <person name="Nowell W R."/>
        </authorList>
    </citation>
    <scope>NUCLEOTIDE SEQUENCE</scope>
</reference>
<organism evidence="8 9">
    <name type="scientific">Adineta ricciae</name>
    <name type="common">Rotifer</name>
    <dbReference type="NCBI Taxonomy" id="249248"/>
    <lineage>
        <taxon>Eukaryota</taxon>
        <taxon>Metazoa</taxon>
        <taxon>Spiralia</taxon>
        <taxon>Gnathifera</taxon>
        <taxon>Rotifera</taxon>
        <taxon>Eurotatoria</taxon>
        <taxon>Bdelloidea</taxon>
        <taxon>Adinetida</taxon>
        <taxon>Adinetidae</taxon>
        <taxon>Adineta</taxon>
    </lineage>
</organism>
<sequence>STAPLIDYMRTLYEQEKQTLKPMDYNLIRALAPRIADIDNVTMYVFDLNTIRRTESIYAVSLHFYKRRTRWPIAYSLNEIYSSHRLSSLSAQIQLESDSYGWQSFPIGDIIQRQLSYLTTAQKSEYFGITLKPTVTTPTQRRNIVELEKFSVYTPFLIIHSNDSKPPNIFEEFIPKNLEQDVKSYEQFEKEVNQRIRSRRSHESKQSSSDSNIFLSNWNETIPTIESDTCSLKPFVIDFSDLGFASWMIEPKNFMANLCSGSCQTKLMTNHALLQHFLQRLGIRNDLDLPKASCVPDRYSSLSVFYKSSDYNYLIRRLPNMIVDACLCR</sequence>
<dbReference type="GO" id="GO:0005125">
    <property type="term" value="F:cytokine activity"/>
    <property type="evidence" value="ECO:0007669"/>
    <property type="project" value="TreeGrafter"/>
</dbReference>
<feature type="non-terminal residue" evidence="8">
    <location>
        <position position="1"/>
    </location>
</feature>
<dbReference type="CDD" id="cd13756">
    <property type="entry name" value="TGF_beta_BMPs_GDFs"/>
    <property type="match status" value="1"/>
</dbReference>
<dbReference type="EMBL" id="CAJNOR010000354">
    <property type="protein sequence ID" value="CAF0889097.1"/>
    <property type="molecule type" value="Genomic_DNA"/>
</dbReference>
<dbReference type="InterPro" id="IPR017948">
    <property type="entry name" value="TGFb_CS"/>
</dbReference>
<dbReference type="GO" id="GO:0008083">
    <property type="term" value="F:growth factor activity"/>
    <property type="evidence" value="ECO:0007669"/>
    <property type="project" value="UniProtKB-KW"/>
</dbReference>
<feature type="domain" description="TGF-beta family profile" evidence="7">
    <location>
        <begin position="197"/>
        <end position="329"/>
    </location>
</feature>
<keyword evidence="5" id="KW-1015">Disulfide bond</keyword>
<keyword evidence="9" id="KW-1185">Reference proteome</keyword>
<evidence type="ECO:0000256" key="5">
    <source>
        <dbReference type="ARBA" id="ARBA00023157"/>
    </source>
</evidence>
<evidence type="ECO:0000256" key="1">
    <source>
        <dbReference type="ARBA" id="ARBA00004613"/>
    </source>
</evidence>
<dbReference type="Pfam" id="PF00019">
    <property type="entry name" value="TGF_beta"/>
    <property type="match status" value="1"/>
</dbReference>
<evidence type="ECO:0000313" key="8">
    <source>
        <dbReference type="EMBL" id="CAF0889097.1"/>
    </source>
</evidence>
<dbReference type="PANTHER" id="PTHR11848:SF270">
    <property type="entry name" value="BONE MORPHOGENETIC PROTEIN 3-LIKE"/>
    <property type="match status" value="1"/>
</dbReference>
<dbReference type="InterPro" id="IPR001839">
    <property type="entry name" value="TGF-b_C"/>
</dbReference>
<evidence type="ECO:0000256" key="4">
    <source>
        <dbReference type="ARBA" id="ARBA00023030"/>
    </source>
</evidence>
<dbReference type="InterPro" id="IPR015615">
    <property type="entry name" value="TGF-beta-rel"/>
</dbReference>
<protein>
    <recommendedName>
        <fullName evidence="7">TGF-beta family profile domain-containing protein</fullName>
    </recommendedName>
</protein>
<comment type="subcellular location">
    <subcellularLocation>
        <location evidence="1">Secreted</location>
    </subcellularLocation>
</comment>
<name>A0A813YUZ2_ADIRI</name>
<dbReference type="AlphaFoldDB" id="A0A813YUZ2"/>